<dbReference type="Pfam" id="PF06196">
    <property type="entry name" value="DUF997"/>
    <property type="match status" value="1"/>
</dbReference>
<evidence type="ECO:0000256" key="1">
    <source>
        <dbReference type="SAM" id="Phobius"/>
    </source>
</evidence>
<dbReference type="Proteomes" id="UP000185093">
    <property type="component" value="Unassembled WGS sequence"/>
</dbReference>
<keyword evidence="1" id="KW-0472">Membrane</keyword>
<comment type="caution">
    <text evidence="2">The sequence shown here is derived from an EMBL/GenBank/DDBJ whole genome shotgun (WGS) entry which is preliminary data.</text>
</comment>
<dbReference type="InterPro" id="IPR010398">
    <property type="entry name" value="DUF997"/>
</dbReference>
<protein>
    <submittedName>
        <fullName evidence="2">Uncharacterized membrane protein YhdT</fullName>
    </submittedName>
</protein>
<keyword evidence="1" id="KW-1133">Transmembrane helix</keyword>
<accession>A0ABY1JEK0</accession>
<feature type="transmembrane region" description="Helical" evidence="1">
    <location>
        <begin position="16"/>
        <end position="34"/>
    </location>
</feature>
<proteinExistence type="predicted"/>
<dbReference type="RefSeq" id="WP_014807481.1">
    <property type="nucleotide sequence ID" value="NZ_DAONBL010000005.1"/>
</dbReference>
<name>A0ABY1JEK0_9BACT</name>
<organism evidence="2 3">
    <name type="scientific">Acetomicrobium flavidum</name>
    <dbReference type="NCBI Taxonomy" id="49896"/>
    <lineage>
        <taxon>Bacteria</taxon>
        <taxon>Thermotogati</taxon>
        <taxon>Synergistota</taxon>
        <taxon>Synergistia</taxon>
        <taxon>Synergistales</taxon>
        <taxon>Acetomicrobiaceae</taxon>
        <taxon>Acetomicrobium</taxon>
    </lineage>
</organism>
<feature type="transmembrane region" description="Helical" evidence="1">
    <location>
        <begin position="54"/>
        <end position="78"/>
    </location>
</feature>
<evidence type="ECO:0000313" key="3">
    <source>
        <dbReference type="Proteomes" id="UP000185093"/>
    </source>
</evidence>
<dbReference type="PANTHER" id="PTHR39174">
    <property type="entry name" value="INNER MEMBRANE PROTEIN-RELATED"/>
    <property type="match status" value="1"/>
</dbReference>
<reference evidence="2 3" key="1">
    <citation type="submission" date="2016-11" db="EMBL/GenBank/DDBJ databases">
        <authorList>
            <person name="Varghese N."/>
            <person name="Submissions S."/>
        </authorList>
    </citation>
    <scope>NUCLEOTIDE SEQUENCE [LARGE SCALE GENOMIC DNA]</scope>
    <source>
        <strain evidence="2 3">DSM 20664</strain>
    </source>
</reference>
<gene>
    <name evidence="2" type="ORF">SAMN05444368_1519</name>
</gene>
<evidence type="ECO:0000313" key="2">
    <source>
        <dbReference type="EMBL" id="SIN72408.1"/>
    </source>
</evidence>
<keyword evidence="3" id="KW-1185">Reference proteome</keyword>
<dbReference type="PANTHER" id="PTHR39174:SF1">
    <property type="entry name" value="INNER MEMBRANE PROTEIN"/>
    <property type="match status" value="1"/>
</dbReference>
<keyword evidence="1" id="KW-0812">Transmembrane</keyword>
<sequence>MDINEDPRYKLANKEAFYSLLLTLLYFFWWYGFAYGLGSKPVTSYSFIMGFPSWFFWSCIMGFVVFSFASWAMVKFFFKDIPLDSDGKGTVPEGEEG</sequence>
<dbReference type="EMBL" id="FSQZ01000001">
    <property type="protein sequence ID" value="SIN72408.1"/>
    <property type="molecule type" value="Genomic_DNA"/>
</dbReference>